<dbReference type="EMBL" id="OX596087">
    <property type="protein sequence ID" value="CAN0442585.1"/>
    <property type="molecule type" value="Genomic_DNA"/>
</dbReference>
<protein>
    <submittedName>
        <fullName evidence="1">Uncharacterized protein</fullName>
    </submittedName>
</protein>
<sequence length="130" mass="13848">MVAGRQVPIPYHLTFKILYAQPPICNSLTLWLQYSQLSAGISPPSNSYSLLKVLALKSSPLGSLSVSPGRAKGTLGAHPLAQSREAGGVCSLLCVLQLWSISENHFHFLSVVSSAVSLHPSRVWHATGAS</sequence>
<reference evidence="1" key="1">
    <citation type="submission" date="2023-05" db="EMBL/GenBank/DDBJ databases">
        <authorList>
            <consortium name="ELIXIR-Norway"/>
        </authorList>
    </citation>
    <scope>NUCLEOTIDE SEQUENCE</scope>
</reference>
<gene>
    <name evidence="1" type="ORF">MRATA1EN22A_LOCUS19206</name>
</gene>
<evidence type="ECO:0000313" key="1">
    <source>
        <dbReference type="EMBL" id="CAN0442585.1"/>
    </source>
</evidence>
<evidence type="ECO:0000313" key="2">
    <source>
        <dbReference type="Proteomes" id="UP001162501"/>
    </source>
</evidence>
<organism evidence="1 2">
    <name type="scientific">Rangifer tarandus platyrhynchus</name>
    <name type="common">Svalbard reindeer</name>
    <dbReference type="NCBI Taxonomy" id="3082113"/>
    <lineage>
        <taxon>Eukaryota</taxon>
        <taxon>Metazoa</taxon>
        <taxon>Chordata</taxon>
        <taxon>Craniata</taxon>
        <taxon>Vertebrata</taxon>
        <taxon>Euteleostomi</taxon>
        <taxon>Mammalia</taxon>
        <taxon>Eutheria</taxon>
        <taxon>Laurasiatheria</taxon>
        <taxon>Artiodactyla</taxon>
        <taxon>Ruminantia</taxon>
        <taxon>Pecora</taxon>
        <taxon>Cervidae</taxon>
        <taxon>Odocoileinae</taxon>
        <taxon>Rangifer</taxon>
    </lineage>
</organism>
<reference evidence="1" key="2">
    <citation type="submission" date="2025-03" db="EMBL/GenBank/DDBJ databases">
        <authorList>
            <consortium name="ELIXIR-Norway"/>
            <consortium name="Elixir Norway"/>
        </authorList>
    </citation>
    <scope>NUCLEOTIDE SEQUENCE</scope>
</reference>
<dbReference type="Proteomes" id="UP001162501">
    <property type="component" value="Chromosome 3"/>
</dbReference>
<name>A0AC59ZJQ3_RANTA</name>
<accession>A0AC59ZJQ3</accession>
<proteinExistence type="predicted"/>